<protein>
    <recommendedName>
        <fullName evidence="5">Zn(2)-C6 fungal-type domain-containing protein</fullName>
    </recommendedName>
</protein>
<evidence type="ECO:0008006" key="5">
    <source>
        <dbReference type="Google" id="ProtNLM"/>
    </source>
</evidence>
<dbReference type="GO" id="GO:0008270">
    <property type="term" value="F:zinc ion binding"/>
    <property type="evidence" value="ECO:0007669"/>
    <property type="project" value="InterPro"/>
</dbReference>
<feature type="compositionally biased region" description="Basic and acidic residues" evidence="2">
    <location>
        <begin position="415"/>
        <end position="425"/>
    </location>
</feature>
<proteinExistence type="predicted"/>
<dbReference type="Proteomes" id="UP000293360">
    <property type="component" value="Unassembled WGS sequence"/>
</dbReference>
<dbReference type="EMBL" id="QJNU01000170">
    <property type="protein sequence ID" value="RYP05416.1"/>
    <property type="molecule type" value="Genomic_DNA"/>
</dbReference>
<keyword evidence="1" id="KW-0539">Nucleus</keyword>
<dbReference type="CDD" id="cd00067">
    <property type="entry name" value="GAL4"/>
    <property type="match status" value="1"/>
</dbReference>
<evidence type="ECO:0000313" key="4">
    <source>
        <dbReference type="Proteomes" id="UP000293360"/>
    </source>
</evidence>
<evidence type="ECO:0000256" key="1">
    <source>
        <dbReference type="ARBA" id="ARBA00023242"/>
    </source>
</evidence>
<dbReference type="GO" id="GO:0000981">
    <property type="term" value="F:DNA-binding transcription factor activity, RNA polymerase II-specific"/>
    <property type="evidence" value="ECO:0007669"/>
    <property type="project" value="InterPro"/>
</dbReference>
<feature type="region of interest" description="Disordered" evidence="2">
    <location>
        <begin position="67"/>
        <end position="86"/>
    </location>
</feature>
<dbReference type="InterPro" id="IPR001138">
    <property type="entry name" value="Zn2Cys6_DnaBD"/>
</dbReference>
<organism evidence="3 4">
    <name type="scientific">Monosporascus ibericus</name>
    <dbReference type="NCBI Taxonomy" id="155417"/>
    <lineage>
        <taxon>Eukaryota</taxon>
        <taxon>Fungi</taxon>
        <taxon>Dikarya</taxon>
        <taxon>Ascomycota</taxon>
        <taxon>Pezizomycotina</taxon>
        <taxon>Sordariomycetes</taxon>
        <taxon>Xylariomycetidae</taxon>
        <taxon>Xylariales</taxon>
        <taxon>Xylariales incertae sedis</taxon>
        <taxon>Monosporascus</taxon>
    </lineage>
</organism>
<feature type="region of interest" description="Disordered" evidence="2">
    <location>
        <begin position="360"/>
        <end position="425"/>
    </location>
</feature>
<dbReference type="PANTHER" id="PTHR47657:SF13">
    <property type="entry name" value="ZN(2)-C6 FUNGAL-TYPE DOMAIN-CONTAINING PROTEIN-RELATED"/>
    <property type="match status" value="1"/>
</dbReference>
<reference evidence="3 4" key="1">
    <citation type="submission" date="2018-06" db="EMBL/GenBank/DDBJ databases">
        <title>Complete Genomes of Monosporascus.</title>
        <authorList>
            <person name="Robinson A.J."/>
            <person name="Natvig D.O."/>
        </authorList>
    </citation>
    <scope>NUCLEOTIDE SEQUENCE [LARGE SCALE GENOMIC DNA]</scope>
    <source>
        <strain evidence="3 4">CBS 110550</strain>
    </source>
</reference>
<feature type="region of interest" description="Disordered" evidence="2">
    <location>
        <begin position="30"/>
        <end position="54"/>
    </location>
</feature>
<dbReference type="InterPro" id="IPR052400">
    <property type="entry name" value="Zn2-C6_fungal_TF"/>
</dbReference>
<feature type="compositionally biased region" description="Low complexity" evidence="2">
    <location>
        <begin position="74"/>
        <end position="83"/>
    </location>
</feature>
<evidence type="ECO:0000313" key="3">
    <source>
        <dbReference type="EMBL" id="RYP05416.1"/>
    </source>
</evidence>
<dbReference type="AlphaFoldDB" id="A0A4Q4TF18"/>
<name>A0A4Q4TF18_9PEZI</name>
<dbReference type="OrthoDB" id="416217at2759"/>
<keyword evidence="4" id="KW-1185">Reference proteome</keyword>
<dbReference type="PANTHER" id="PTHR47657">
    <property type="entry name" value="STEROL REGULATORY ELEMENT-BINDING PROTEIN ECM22"/>
    <property type="match status" value="1"/>
</dbReference>
<gene>
    <name evidence="3" type="ORF">DL764_003841</name>
</gene>
<feature type="compositionally biased region" description="Basic and acidic residues" evidence="2">
    <location>
        <begin position="373"/>
        <end position="382"/>
    </location>
</feature>
<evidence type="ECO:0000256" key="2">
    <source>
        <dbReference type="SAM" id="MobiDB-lite"/>
    </source>
</evidence>
<dbReference type="STRING" id="155417.A0A4Q4TF18"/>
<comment type="caution">
    <text evidence="3">The sequence shown here is derived from an EMBL/GenBank/DDBJ whole genome shotgun (WGS) entry which is preliminary data.</text>
</comment>
<feature type="compositionally biased region" description="Low complexity" evidence="2">
    <location>
        <begin position="33"/>
        <end position="45"/>
    </location>
</feature>
<accession>A0A4Q4TF18</accession>
<sequence length="440" mass="48414">MCGEEKPECANCVRFGVQCSFASGVAIRKGPPSSTSVLSEQSLSEIRGRGRPRNNWTATVEHDEVSEASGISWASATPSPSTAEGHIDKTRPNVQEAELLLHFVQVTAYTLAGSDKSDDPMVPFWTYNLPRIGLSHHFTLHLAYAVAGYHLAYLNKTEDRHQGLRRLAELHASAGIAQLTATLARLDRTNCGAAYISATLVCYCTFAAGPAGPGDLLVCNVDQDRDHNWLPSIHGLRLLRESFDADVLFSGLMDPFHPKSHAQDKDATPARDNRARCSREGFLRVDWEEPLSDLRGFIVMYDDGGDDDDGICLRSLDSLIAIYRATYGDKDGSYDGPQEYQHAFGWLYREFHAVDRPEPKHIRPCMTSTDQPAQRDSDREANADAATPGSVHSELGDGGLVLTGRDGRATNVQRKGGEGGDKSREMHDVKGVLRPLWEFM</sequence>